<dbReference type="Proteomes" id="UP000321504">
    <property type="component" value="Unassembled WGS sequence"/>
</dbReference>
<feature type="transmembrane region" description="Helical" evidence="1">
    <location>
        <begin position="51"/>
        <end position="73"/>
    </location>
</feature>
<dbReference type="GeneID" id="1190305"/>
<dbReference type="InterPro" id="IPR022072">
    <property type="entry name" value="DUF3624"/>
</dbReference>
<evidence type="ECO:0000313" key="5">
    <source>
        <dbReference type="Proteomes" id="UP000191946"/>
    </source>
</evidence>
<gene>
    <name evidence="2" type="ORF">AKG60_27605</name>
    <name evidence="3" type="ORF">CA163_14470</name>
    <name evidence="4" type="ORF">FVP01_23915</name>
</gene>
<keyword evidence="1" id="KW-0812">Transmembrane</keyword>
<dbReference type="STRING" id="670.ACZ92_07800"/>
<evidence type="ECO:0000313" key="6">
    <source>
        <dbReference type="Proteomes" id="UP000214596"/>
    </source>
</evidence>
<protein>
    <submittedName>
        <fullName evidence="4">DUF3624 domain-containing protein</fullName>
    </submittedName>
</protein>
<evidence type="ECO:0000256" key="1">
    <source>
        <dbReference type="SAM" id="Phobius"/>
    </source>
</evidence>
<reference evidence="4 7" key="3">
    <citation type="submission" date="2019-08" db="EMBL/GenBank/DDBJ databases">
        <title>Emerging of two pre-pandemic pathogenic O4:KUT lineages of Vibrio parahaemolyticus in coastal eastern China.</title>
        <authorList>
            <person name="Yu H."/>
        </authorList>
    </citation>
    <scope>NUCLEOTIDE SEQUENCE [LARGE SCALE GENOMIC DNA]</scope>
    <source>
        <strain evidence="4 7">HZ17-383</strain>
    </source>
</reference>
<comment type="caution">
    <text evidence="4">The sequence shown here is derived from an EMBL/GenBank/DDBJ whole genome shotgun (WGS) entry which is preliminary data.</text>
</comment>
<sequence>MACRSCQEHWFWKKIGRCQRCMDQLTVLSVVCWIIWWFAFRDHPQSIESIALIFAGFAFNILLFLHLWMRFVILPWQRRRGKQNGEDHHK</sequence>
<accession>A0A0F2HGY5</accession>
<keyword evidence="1" id="KW-0472">Membrane</keyword>
<dbReference type="RefSeq" id="WP_005480479.1">
    <property type="nucleotide sequence ID" value="NZ_CAMFHS010000011.1"/>
</dbReference>
<evidence type="ECO:0000313" key="7">
    <source>
        <dbReference type="Proteomes" id="UP000321504"/>
    </source>
</evidence>
<proteinExistence type="predicted"/>
<organism evidence="4 7">
    <name type="scientific">Vibrio parahaemolyticus</name>
    <dbReference type="NCBI Taxonomy" id="670"/>
    <lineage>
        <taxon>Bacteria</taxon>
        <taxon>Pseudomonadati</taxon>
        <taxon>Pseudomonadota</taxon>
        <taxon>Gammaproteobacteria</taxon>
        <taxon>Vibrionales</taxon>
        <taxon>Vibrionaceae</taxon>
        <taxon>Vibrio</taxon>
    </lineage>
</organism>
<dbReference type="OrthoDB" id="5589052at2"/>
<dbReference type="OMA" id="RFVILPW"/>
<dbReference type="EMBL" id="NIXT01000829">
    <property type="protein sequence ID" value="OXE32096.1"/>
    <property type="molecule type" value="Genomic_DNA"/>
</dbReference>
<reference evidence="2 5" key="1">
    <citation type="submission" date="2015-08" db="EMBL/GenBank/DDBJ databases">
        <title>Draft Genome Sequences of Vibrio parahaemolyticus Strains.</title>
        <authorList>
            <person name="Gonzalez-Escalona N."/>
            <person name="DePaola A."/>
        </authorList>
    </citation>
    <scope>NUCLEOTIDE SEQUENCE [LARGE SCALE GENOMIC DNA]</scope>
    <source>
        <strain evidence="2 5">CFSAN001621</strain>
    </source>
</reference>
<evidence type="ECO:0000313" key="3">
    <source>
        <dbReference type="EMBL" id="OXE32096.1"/>
    </source>
</evidence>
<keyword evidence="5" id="KW-1185">Reference proteome</keyword>
<name>A0A0F2HGY5_VIBPH</name>
<evidence type="ECO:0000313" key="4">
    <source>
        <dbReference type="EMBL" id="TXN13445.1"/>
    </source>
</evidence>
<keyword evidence="1" id="KW-1133">Transmembrane helix</keyword>
<dbReference type="EMBL" id="LHQV01000037">
    <property type="protein sequence ID" value="OQJ94869.1"/>
    <property type="molecule type" value="Genomic_DNA"/>
</dbReference>
<dbReference type="Proteomes" id="UP000191946">
    <property type="component" value="Unassembled WGS sequence"/>
</dbReference>
<dbReference type="EMBL" id="VRMQ01000013">
    <property type="protein sequence ID" value="TXN13445.1"/>
    <property type="molecule type" value="Genomic_DNA"/>
</dbReference>
<reference evidence="3 6" key="2">
    <citation type="journal article" date="2017" name="Appl. Environ. Microbiol.">
        <title>Parallel evolution of two clades of a major Atlantic endemic Vibrio parahaemolyticus pathogen lineage by independent acquisition of related pathogenicity islands.</title>
        <authorList>
            <person name="Xu F."/>
            <person name="Gonzalez-Escalona N."/>
            <person name="Drees K.P."/>
            <person name="Sebra R.P."/>
            <person name="Cooper V.S."/>
            <person name="Jones S.H."/>
            <person name="Whistler C.A."/>
        </authorList>
    </citation>
    <scope>NUCLEOTIDE SEQUENCE [LARGE SCALE GENOMIC DNA]</scope>
    <source>
        <strain evidence="3 6">MAVP-3</strain>
    </source>
</reference>
<dbReference type="Pfam" id="PF12292">
    <property type="entry name" value="DUF3624"/>
    <property type="match status" value="1"/>
</dbReference>
<evidence type="ECO:0000313" key="2">
    <source>
        <dbReference type="EMBL" id="OQJ94869.1"/>
    </source>
</evidence>
<dbReference type="Proteomes" id="UP000214596">
    <property type="component" value="Unassembled WGS sequence"/>
</dbReference>
<feature type="transmembrane region" description="Helical" evidence="1">
    <location>
        <begin position="21"/>
        <end position="39"/>
    </location>
</feature>
<dbReference type="AlphaFoldDB" id="A0A0F2HGY5"/>